<dbReference type="Gene3D" id="3.40.50.150">
    <property type="entry name" value="Vaccinia Virus protein VP39"/>
    <property type="match status" value="1"/>
</dbReference>
<dbReference type="CDD" id="cd02440">
    <property type="entry name" value="AdoMet_MTases"/>
    <property type="match status" value="1"/>
</dbReference>
<dbReference type="InterPro" id="IPR013216">
    <property type="entry name" value="Methyltransf_11"/>
</dbReference>
<keyword evidence="3" id="KW-1185">Reference proteome</keyword>
<dbReference type="PANTHER" id="PTHR43036:SF2">
    <property type="entry name" value="OS04G0481300 PROTEIN"/>
    <property type="match status" value="1"/>
</dbReference>
<name>I0YKX8_COCSC</name>
<organism evidence="2 3">
    <name type="scientific">Coccomyxa subellipsoidea (strain C-169)</name>
    <name type="common">Green microalga</name>
    <dbReference type="NCBI Taxonomy" id="574566"/>
    <lineage>
        <taxon>Eukaryota</taxon>
        <taxon>Viridiplantae</taxon>
        <taxon>Chlorophyta</taxon>
        <taxon>core chlorophytes</taxon>
        <taxon>Trebouxiophyceae</taxon>
        <taxon>Trebouxiophyceae incertae sedis</taxon>
        <taxon>Coccomyxaceae</taxon>
        <taxon>Coccomyxa</taxon>
        <taxon>Coccomyxa subellipsoidea</taxon>
    </lineage>
</organism>
<dbReference type="SUPFAM" id="SSF53335">
    <property type="entry name" value="S-adenosyl-L-methionine-dependent methyltransferases"/>
    <property type="match status" value="1"/>
</dbReference>
<evidence type="ECO:0000313" key="2">
    <source>
        <dbReference type="EMBL" id="EIE19047.1"/>
    </source>
</evidence>
<comment type="caution">
    <text evidence="2">The sequence shown here is derived from an EMBL/GenBank/DDBJ whole genome shotgun (WGS) entry which is preliminary data.</text>
</comment>
<dbReference type="eggNOG" id="KOG1269">
    <property type="taxonomic scope" value="Eukaryota"/>
</dbReference>
<accession>I0YKX8</accession>
<dbReference type="AlphaFoldDB" id="I0YKX8"/>
<feature type="non-terminal residue" evidence="2">
    <location>
        <position position="1"/>
    </location>
</feature>
<reference evidence="2 3" key="1">
    <citation type="journal article" date="2012" name="Genome Biol.">
        <title>The genome of the polar eukaryotic microalga coccomyxa subellipsoidea reveals traits of cold adaptation.</title>
        <authorList>
            <person name="Blanc G."/>
            <person name="Agarkova I."/>
            <person name="Grimwood J."/>
            <person name="Kuo A."/>
            <person name="Brueggeman A."/>
            <person name="Dunigan D."/>
            <person name="Gurnon J."/>
            <person name="Ladunga I."/>
            <person name="Lindquist E."/>
            <person name="Lucas S."/>
            <person name="Pangilinan J."/>
            <person name="Proschold T."/>
            <person name="Salamov A."/>
            <person name="Schmutz J."/>
            <person name="Weeks D."/>
            <person name="Yamada T."/>
            <person name="Claverie J.M."/>
            <person name="Grigoriev I."/>
            <person name="Van Etten J."/>
            <person name="Lomsadze A."/>
            <person name="Borodovsky M."/>
        </authorList>
    </citation>
    <scope>NUCLEOTIDE SEQUENCE [LARGE SCALE GENOMIC DNA]</scope>
    <source>
        <strain evidence="2 3">C-169</strain>
    </source>
</reference>
<keyword evidence="2" id="KW-0808">Transferase</keyword>
<proteinExistence type="predicted"/>
<dbReference type="GO" id="GO:0008757">
    <property type="term" value="F:S-adenosylmethionine-dependent methyltransferase activity"/>
    <property type="evidence" value="ECO:0007669"/>
    <property type="project" value="InterPro"/>
</dbReference>
<dbReference type="GO" id="GO:0032259">
    <property type="term" value="P:methylation"/>
    <property type="evidence" value="ECO:0007669"/>
    <property type="project" value="UniProtKB-KW"/>
</dbReference>
<dbReference type="Proteomes" id="UP000007264">
    <property type="component" value="Unassembled WGS sequence"/>
</dbReference>
<dbReference type="PANTHER" id="PTHR43036">
    <property type="entry name" value="OSJNBB0011N17.9 PROTEIN"/>
    <property type="match status" value="1"/>
</dbReference>
<dbReference type="EMBL" id="AGSI01000020">
    <property type="protein sequence ID" value="EIE19047.1"/>
    <property type="molecule type" value="Genomic_DNA"/>
</dbReference>
<protein>
    <submittedName>
        <fullName evidence="2">S-adenosyl-L-methionine-dependent methyltransferase</fullName>
    </submittedName>
</protein>
<feature type="non-terminal residue" evidence="2">
    <location>
        <position position="236"/>
    </location>
</feature>
<evidence type="ECO:0000259" key="1">
    <source>
        <dbReference type="Pfam" id="PF08241"/>
    </source>
</evidence>
<dbReference type="STRING" id="574566.I0YKX8"/>
<keyword evidence="2" id="KW-0489">Methyltransferase</keyword>
<evidence type="ECO:0000313" key="3">
    <source>
        <dbReference type="Proteomes" id="UP000007264"/>
    </source>
</evidence>
<dbReference type="KEGG" id="csl:COCSUDRAFT_6353"/>
<dbReference type="OrthoDB" id="2013972at2759"/>
<sequence>QGGAITREVLARSERSKLDRGDDRQFYDSPRLVTHVDDTFIEKVTQLYRQRIPKDAAVLDLMSSWISHLPPERRYSKVVGHGMNAAELARNKRLDSFFVRDLNAEPDGWALLDRSFDAVLCCVSVQYLQQPERAFAEIYRVLKPGGVCIVTFSNRLFYNKAIQGWRDNSGFGRVQLVKQYFLCIEGFTEPEAVNDVDLSDAPQPQGIAALLQNAQKLFRRVQGDPFYAVISYRNFK</sequence>
<dbReference type="RefSeq" id="XP_005643591.1">
    <property type="nucleotide sequence ID" value="XM_005643534.1"/>
</dbReference>
<feature type="domain" description="Methyltransferase type 11" evidence="1">
    <location>
        <begin position="84"/>
        <end position="150"/>
    </location>
</feature>
<dbReference type="GeneID" id="17036977"/>
<gene>
    <name evidence="2" type="ORF">COCSUDRAFT_6353</name>
</gene>
<dbReference type="InterPro" id="IPR029063">
    <property type="entry name" value="SAM-dependent_MTases_sf"/>
</dbReference>
<dbReference type="Pfam" id="PF08241">
    <property type="entry name" value="Methyltransf_11"/>
    <property type="match status" value="1"/>
</dbReference>